<dbReference type="CDD" id="cd14279">
    <property type="entry name" value="CUE"/>
    <property type="match status" value="1"/>
</dbReference>
<evidence type="ECO:0000313" key="3">
    <source>
        <dbReference type="Proteomes" id="UP001378960"/>
    </source>
</evidence>
<gene>
    <name evidence="2" type="ORF">DAPK24_035020</name>
</gene>
<proteinExistence type="predicted"/>
<comment type="caution">
    <text evidence="2">The sequence shown here is derived from an EMBL/GenBank/DDBJ whole genome shotgun (WGS) entry which is preliminary data.</text>
</comment>
<dbReference type="Pfam" id="PF13532">
    <property type="entry name" value="2OG-FeII_Oxy_2"/>
    <property type="match status" value="1"/>
</dbReference>
<dbReference type="AlphaFoldDB" id="A0AAV5R7I2"/>
<dbReference type="Gene3D" id="2.60.120.590">
    <property type="entry name" value="Alpha-ketoglutarate-dependent dioxygenase AlkB-like"/>
    <property type="match status" value="1"/>
</dbReference>
<dbReference type="EMBL" id="BTGB01000005">
    <property type="protein sequence ID" value="GMM46927.1"/>
    <property type="molecule type" value="Genomic_DNA"/>
</dbReference>
<sequence length="424" mass="49379">MDTEERLNLLIELFPTYDKEILLDILVSCAGSVKKVKKLLLESCVEIKDSIAKSENKLEPKIEKQPIKEKKPKILETNTLKRKREEGQVVNQTSLSSLLKFPKINSTDTRKTITLYTKEDIERNLPFVRIIPNFLPNDLKEQVTNSLMSQRMLFKAKQFYIAGNLCTSSQKSIIYSNDDKTDYDPVYKSEDLRPHPFTNELIKCKLYVEKKVNEVLEEYCQKNKLPEYAITKNWKSDFCLGNYYPDNKSHLDLHSDKLTNIGPLPTIASLTIGATRIFRMRRSYPADSVIFNFPAPNNSLIIMLPGSQELFKHGVPTLKDSLYERDKITKDARFNLTYRMQYAPFDENDKVLCDICKKRMILRRLFKGPDIGYYVWMCMSSFKGQECKGFKYADFRKVNDKMNLFTTEKSEATRWLSESETLND</sequence>
<dbReference type="PANTHER" id="PTHR31212:SF4">
    <property type="entry name" value="ALPHA-KETOGLUTARATE-DEPENDENT DIOXYGENASE ALKB HOMOLOG 3"/>
    <property type="match status" value="1"/>
</dbReference>
<dbReference type="InterPro" id="IPR032854">
    <property type="entry name" value="ALKBH3"/>
</dbReference>
<dbReference type="GO" id="GO:0051213">
    <property type="term" value="F:dioxygenase activity"/>
    <property type="evidence" value="ECO:0007669"/>
    <property type="project" value="InterPro"/>
</dbReference>
<reference evidence="2 3" key="1">
    <citation type="journal article" date="2023" name="Elife">
        <title>Identification of key yeast species and microbe-microbe interactions impacting larval growth of Drosophila in the wild.</title>
        <authorList>
            <person name="Mure A."/>
            <person name="Sugiura Y."/>
            <person name="Maeda R."/>
            <person name="Honda K."/>
            <person name="Sakurai N."/>
            <person name="Takahashi Y."/>
            <person name="Watada M."/>
            <person name="Katoh T."/>
            <person name="Gotoh A."/>
            <person name="Gotoh Y."/>
            <person name="Taniguchi I."/>
            <person name="Nakamura K."/>
            <person name="Hayashi T."/>
            <person name="Katayama T."/>
            <person name="Uemura T."/>
            <person name="Hattori Y."/>
        </authorList>
    </citation>
    <scope>NUCLEOTIDE SEQUENCE [LARGE SCALE GENOMIC DNA]</scope>
    <source>
        <strain evidence="2 3">PK-24</strain>
    </source>
</reference>
<evidence type="ECO:0000259" key="1">
    <source>
        <dbReference type="PROSITE" id="PS51471"/>
    </source>
</evidence>
<dbReference type="SUPFAM" id="SSF51197">
    <property type="entry name" value="Clavaminate synthase-like"/>
    <property type="match status" value="1"/>
</dbReference>
<dbReference type="PROSITE" id="PS51471">
    <property type="entry name" value="FE2OG_OXY"/>
    <property type="match status" value="1"/>
</dbReference>
<keyword evidence="3" id="KW-1185">Reference proteome</keyword>
<evidence type="ECO:0000313" key="2">
    <source>
        <dbReference type="EMBL" id="GMM46927.1"/>
    </source>
</evidence>
<dbReference type="InterPro" id="IPR027450">
    <property type="entry name" value="AlkB-like"/>
</dbReference>
<feature type="domain" description="Fe2OG dioxygenase" evidence="1">
    <location>
        <begin position="235"/>
        <end position="342"/>
    </location>
</feature>
<organism evidence="2 3">
    <name type="scientific">Pichia kluyveri</name>
    <name type="common">Yeast</name>
    <dbReference type="NCBI Taxonomy" id="36015"/>
    <lineage>
        <taxon>Eukaryota</taxon>
        <taxon>Fungi</taxon>
        <taxon>Dikarya</taxon>
        <taxon>Ascomycota</taxon>
        <taxon>Saccharomycotina</taxon>
        <taxon>Pichiomycetes</taxon>
        <taxon>Pichiales</taxon>
        <taxon>Pichiaceae</taxon>
        <taxon>Pichia</taxon>
    </lineage>
</organism>
<dbReference type="Proteomes" id="UP001378960">
    <property type="component" value="Unassembled WGS sequence"/>
</dbReference>
<dbReference type="InterPro" id="IPR005123">
    <property type="entry name" value="Oxoglu/Fe-dep_dioxygenase_dom"/>
</dbReference>
<accession>A0AAV5R7I2</accession>
<protein>
    <recommendedName>
        <fullName evidence="1">Fe2OG dioxygenase domain-containing protein</fullName>
    </recommendedName>
</protein>
<dbReference type="GO" id="GO:0006307">
    <property type="term" value="P:DNA alkylation repair"/>
    <property type="evidence" value="ECO:0007669"/>
    <property type="project" value="InterPro"/>
</dbReference>
<dbReference type="InterPro" id="IPR037151">
    <property type="entry name" value="AlkB-like_sf"/>
</dbReference>
<name>A0AAV5R7I2_PICKL</name>
<dbReference type="PANTHER" id="PTHR31212">
    <property type="entry name" value="ALPHA-KETOGLUTARATE-DEPENDENT DIOXYGENASE ALKB HOMOLOG 3"/>
    <property type="match status" value="1"/>
</dbReference>